<dbReference type="GO" id="GO:0004045">
    <property type="term" value="F:peptidyl-tRNA hydrolase activity"/>
    <property type="evidence" value="ECO:0007669"/>
    <property type="project" value="EnsemblFungi"/>
</dbReference>
<evidence type="ECO:0000256" key="4">
    <source>
        <dbReference type="ARBA" id="ARBA00023128"/>
    </source>
</evidence>
<dbReference type="SUPFAM" id="SSF75620">
    <property type="entry name" value="Release factor"/>
    <property type="match status" value="1"/>
</dbReference>
<dbReference type="PANTHER" id="PTHR46203">
    <property type="entry name" value="PROBABLE PEPTIDE CHAIN RELEASE FACTOR C12ORF65"/>
    <property type="match status" value="1"/>
</dbReference>
<evidence type="ECO:0000313" key="8">
    <source>
        <dbReference type="Proteomes" id="UP000190274"/>
    </source>
</evidence>
<dbReference type="GO" id="GO:0032543">
    <property type="term" value="P:mitochondrial translation"/>
    <property type="evidence" value="ECO:0007669"/>
    <property type="project" value="EnsemblFungi"/>
</dbReference>
<comment type="subcellular location">
    <subcellularLocation>
        <location evidence="1">Mitochondrion</location>
    </subcellularLocation>
</comment>
<dbReference type="FunFam" id="3.30.160.20:FF:000065">
    <property type="entry name" value="Peptidyl-tRNA hydrolase domain protein"/>
    <property type="match status" value="1"/>
</dbReference>
<evidence type="ECO:0000256" key="3">
    <source>
        <dbReference type="ARBA" id="ARBA00022946"/>
    </source>
</evidence>
<feature type="domain" description="Prokaryotic-type class I peptide chain release factors" evidence="6">
    <location>
        <begin position="39"/>
        <end position="137"/>
    </location>
</feature>
<evidence type="ECO:0000256" key="2">
    <source>
        <dbReference type="ARBA" id="ARBA00010835"/>
    </source>
</evidence>
<accession>A0A1G4JJ76</accession>
<dbReference type="InterPro" id="IPR052405">
    <property type="entry name" value="Mito_Transl_Release_Factor"/>
</dbReference>
<keyword evidence="3" id="KW-0809">Transit peptide</keyword>
<sequence length="161" mass="18936">MITRGRTPIYLGRGLHTCYAIFIKKHKLPPRPKLSIGIESDLEEKFLHGGRGPGGQKINKCNSKVQLKHKPSGIVVECQETRSRDQNRKIAREKLALQIARWENGWKMLARERALHEWEIQGKRSKERKSHDKHEKHREERKIERLRALEEEEKLLQGILK</sequence>
<evidence type="ECO:0000256" key="5">
    <source>
        <dbReference type="SAM" id="MobiDB-lite"/>
    </source>
</evidence>
<comment type="similarity">
    <text evidence="2">Belongs to the prokaryotic/mitochondrial release factor family.</text>
</comment>
<evidence type="ECO:0000313" key="7">
    <source>
        <dbReference type="EMBL" id="SCU90548.1"/>
    </source>
</evidence>
<gene>
    <name evidence="7" type="ORF">LADA_0F04874G</name>
</gene>
<dbReference type="Gene3D" id="3.30.160.20">
    <property type="match status" value="1"/>
</dbReference>
<dbReference type="InterPro" id="IPR045853">
    <property type="entry name" value="Pep_chain_release_fac_I_sf"/>
</dbReference>
<dbReference type="GO" id="GO:0003747">
    <property type="term" value="F:translation release factor activity"/>
    <property type="evidence" value="ECO:0007669"/>
    <property type="project" value="InterPro"/>
</dbReference>
<reference evidence="7 8" key="1">
    <citation type="submission" date="2016-03" db="EMBL/GenBank/DDBJ databases">
        <authorList>
            <person name="Devillers H."/>
        </authorList>
    </citation>
    <scope>NUCLEOTIDE SEQUENCE [LARGE SCALE GENOMIC DNA]</scope>
    <source>
        <strain evidence="7">CBS 10888</strain>
    </source>
</reference>
<protein>
    <submittedName>
        <fullName evidence="7">LADA_0F04874g1_1</fullName>
    </submittedName>
</protein>
<evidence type="ECO:0000256" key="1">
    <source>
        <dbReference type="ARBA" id="ARBA00004173"/>
    </source>
</evidence>
<dbReference type="OrthoDB" id="277888at2759"/>
<feature type="region of interest" description="Disordered" evidence="5">
    <location>
        <begin position="121"/>
        <end position="143"/>
    </location>
</feature>
<dbReference type="InterPro" id="IPR000352">
    <property type="entry name" value="Pep_chain_release_fac_I"/>
</dbReference>
<dbReference type="Pfam" id="PF00472">
    <property type="entry name" value="RF-1"/>
    <property type="match status" value="1"/>
</dbReference>
<organism evidence="7 8">
    <name type="scientific">Lachancea dasiensis</name>
    <dbReference type="NCBI Taxonomy" id="1072105"/>
    <lineage>
        <taxon>Eukaryota</taxon>
        <taxon>Fungi</taxon>
        <taxon>Dikarya</taxon>
        <taxon>Ascomycota</taxon>
        <taxon>Saccharomycotina</taxon>
        <taxon>Saccharomycetes</taxon>
        <taxon>Saccharomycetales</taxon>
        <taxon>Saccharomycetaceae</taxon>
        <taxon>Lachancea</taxon>
    </lineage>
</organism>
<evidence type="ECO:0000259" key="6">
    <source>
        <dbReference type="Pfam" id="PF00472"/>
    </source>
</evidence>
<name>A0A1G4JJ76_9SACH</name>
<keyword evidence="8" id="KW-1185">Reference proteome</keyword>
<keyword evidence="4" id="KW-0496">Mitochondrion</keyword>
<proteinExistence type="inferred from homology"/>
<dbReference type="GO" id="GO:0005739">
    <property type="term" value="C:mitochondrion"/>
    <property type="evidence" value="ECO:0007669"/>
    <property type="project" value="UniProtKB-SubCell"/>
</dbReference>
<dbReference type="AlphaFoldDB" id="A0A1G4JJ76"/>
<dbReference type="Proteomes" id="UP000190274">
    <property type="component" value="Chromosome F"/>
</dbReference>
<dbReference type="STRING" id="1266660.A0A1G4JJ76"/>
<dbReference type="PANTHER" id="PTHR46203:SF1">
    <property type="entry name" value="MITOCHONDRIAL TRANSLATION RELEASE FACTOR IN RESCUE"/>
    <property type="match status" value="1"/>
</dbReference>
<dbReference type="EMBL" id="LT598458">
    <property type="protein sequence ID" value="SCU90548.1"/>
    <property type="molecule type" value="Genomic_DNA"/>
</dbReference>